<name>A0A8T2QXX1_CERRI</name>
<dbReference type="EMBL" id="CM035436">
    <property type="protein sequence ID" value="KAH7288929.1"/>
    <property type="molecule type" value="Genomic_DNA"/>
</dbReference>
<gene>
    <name evidence="1" type="ORF">KP509_31G050800</name>
</gene>
<accession>A0A8T2QXX1</accession>
<dbReference type="AlphaFoldDB" id="A0A8T2QXX1"/>
<proteinExistence type="predicted"/>
<evidence type="ECO:0000313" key="1">
    <source>
        <dbReference type="EMBL" id="KAH7288929.1"/>
    </source>
</evidence>
<comment type="caution">
    <text evidence="1">The sequence shown here is derived from an EMBL/GenBank/DDBJ whole genome shotgun (WGS) entry which is preliminary data.</text>
</comment>
<protein>
    <submittedName>
        <fullName evidence="1">Uncharacterized protein</fullName>
    </submittedName>
</protein>
<reference evidence="1" key="1">
    <citation type="submission" date="2021-08" db="EMBL/GenBank/DDBJ databases">
        <title>WGS assembly of Ceratopteris richardii.</title>
        <authorList>
            <person name="Marchant D.B."/>
            <person name="Chen G."/>
            <person name="Jenkins J."/>
            <person name="Shu S."/>
            <person name="Leebens-Mack J."/>
            <person name="Grimwood J."/>
            <person name="Schmutz J."/>
            <person name="Soltis P."/>
            <person name="Soltis D."/>
            <person name="Chen Z.-H."/>
        </authorList>
    </citation>
    <scope>NUCLEOTIDE SEQUENCE</scope>
    <source>
        <strain evidence="1">Whitten #5841</strain>
        <tissue evidence="1">Leaf</tissue>
    </source>
</reference>
<keyword evidence="2" id="KW-1185">Reference proteome</keyword>
<sequence length="164" mass="18442">MAFSLVAKPDASHGCNPHEETPLERLLREQVEIKCGSKTLNIINRDSMPLLHTAMLQCSANALPDLESPRTGAIRKKQKQERVRRSLKIKRIETIRVTQDDFIRSVLEHTSMIDIPPVMYLTASDPSAAQLAPEGQDVNSVPPLDDIFFRHLGEFVDDMTRGLL</sequence>
<organism evidence="1 2">
    <name type="scientific">Ceratopteris richardii</name>
    <name type="common">Triangle waterfern</name>
    <dbReference type="NCBI Taxonomy" id="49495"/>
    <lineage>
        <taxon>Eukaryota</taxon>
        <taxon>Viridiplantae</taxon>
        <taxon>Streptophyta</taxon>
        <taxon>Embryophyta</taxon>
        <taxon>Tracheophyta</taxon>
        <taxon>Polypodiopsida</taxon>
        <taxon>Polypodiidae</taxon>
        <taxon>Polypodiales</taxon>
        <taxon>Pteridineae</taxon>
        <taxon>Pteridaceae</taxon>
        <taxon>Parkerioideae</taxon>
        <taxon>Ceratopteris</taxon>
    </lineage>
</organism>
<evidence type="ECO:0000313" key="2">
    <source>
        <dbReference type="Proteomes" id="UP000825935"/>
    </source>
</evidence>
<dbReference type="Proteomes" id="UP000825935">
    <property type="component" value="Chromosome 31"/>
</dbReference>